<dbReference type="SUPFAM" id="SSF55874">
    <property type="entry name" value="ATPase domain of HSP90 chaperone/DNA topoisomerase II/histidine kinase"/>
    <property type="match status" value="1"/>
</dbReference>
<dbReference type="EC" id="2.7.13.3" evidence="4"/>
<evidence type="ECO:0000313" key="17">
    <source>
        <dbReference type="EMBL" id="MCL1633094.1"/>
    </source>
</evidence>
<dbReference type="Pfam" id="PF13185">
    <property type="entry name" value="GAF_2"/>
    <property type="match status" value="2"/>
</dbReference>
<keyword evidence="12" id="KW-0902">Two-component regulatory system</keyword>
<keyword evidence="7" id="KW-0963">Cytoplasm</keyword>
<dbReference type="InterPro" id="IPR005467">
    <property type="entry name" value="His_kinase_dom"/>
</dbReference>
<evidence type="ECO:0000259" key="16">
    <source>
        <dbReference type="PROSITE" id="PS50109"/>
    </source>
</evidence>
<comment type="subcellular location">
    <subcellularLocation>
        <location evidence="3">Cytoplasm</location>
    </subcellularLocation>
</comment>
<dbReference type="CDD" id="cd16917">
    <property type="entry name" value="HATPase_UhpB-NarQ-NarX-like"/>
    <property type="match status" value="1"/>
</dbReference>
<dbReference type="Gene3D" id="1.20.5.1930">
    <property type="match status" value="1"/>
</dbReference>
<evidence type="ECO:0000256" key="12">
    <source>
        <dbReference type="ARBA" id="ARBA00023012"/>
    </source>
</evidence>
<keyword evidence="13" id="KW-0411">Iron-sulfur</keyword>
<evidence type="ECO:0000256" key="11">
    <source>
        <dbReference type="ARBA" id="ARBA00023004"/>
    </source>
</evidence>
<dbReference type="RefSeq" id="WP_249469744.1">
    <property type="nucleotide sequence ID" value="NZ_JAMBEP010000001.1"/>
</dbReference>
<evidence type="ECO:0000256" key="7">
    <source>
        <dbReference type="ARBA" id="ARBA00022490"/>
    </source>
</evidence>
<keyword evidence="18" id="KW-1185">Reference proteome</keyword>
<dbReference type="Pfam" id="PF07730">
    <property type="entry name" value="HisKA_3"/>
    <property type="match status" value="1"/>
</dbReference>
<keyword evidence="10" id="KW-0418">Kinase</keyword>
<dbReference type="PANTHER" id="PTHR24421:SF61">
    <property type="entry name" value="OXYGEN SENSOR HISTIDINE KINASE NREB"/>
    <property type="match status" value="1"/>
</dbReference>
<dbReference type="Gene3D" id="3.30.450.40">
    <property type="match status" value="2"/>
</dbReference>
<dbReference type="InterPro" id="IPR029016">
    <property type="entry name" value="GAF-like_dom_sf"/>
</dbReference>
<evidence type="ECO:0000256" key="4">
    <source>
        <dbReference type="ARBA" id="ARBA00012438"/>
    </source>
</evidence>
<comment type="caution">
    <text evidence="17">The sequence shown here is derived from an EMBL/GenBank/DDBJ whole genome shotgun (WGS) entry which is preliminary data.</text>
</comment>
<evidence type="ECO:0000256" key="15">
    <source>
        <dbReference type="ARBA" id="ARBA00030800"/>
    </source>
</evidence>
<dbReference type="Proteomes" id="UP001431217">
    <property type="component" value="Unassembled WGS sequence"/>
</dbReference>
<reference evidence="17 18" key="1">
    <citation type="submission" date="2022-05" db="EMBL/GenBank/DDBJ databases">
        <title>Luteimonas sp. SX5, whole genome shotgun sequencing project.</title>
        <authorList>
            <person name="Zhao G."/>
            <person name="Shen L."/>
        </authorList>
    </citation>
    <scope>NUCLEOTIDE SEQUENCE [LARGE SCALE GENOMIC DNA]</scope>
    <source>
        <strain evidence="17 18">SX5</strain>
    </source>
</reference>
<keyword evidence="8" id="KW-0808">Transferase</keyword>
<dbReference type="Pfam" id="PF02518">
    <property type="entry name" value="HATPase_c"/>
    <property type="match status" value="1"/>
</dbReference>
<proteinExistence type="predicted"/>
<dbReference type="InterPro" id="IPR011712">
    <property type="entry name" value="Sig_transdc_His_kin_sub3_dim/P"/>
</dbReference>
<accession>A0ABT0MFP6</accession>
<name>A0ABT0MFP6_9GAMM</name>
<dbReference type="InterPro" id="IPR003594">
    <property type="entry name" value="HATPase_dom"/>
</dbReference>
<evidence type="ECO:0000313" key="18">
    <source>
        <dbReference type="Proteomes" id="UP001431217"/>
    </source>
</evidence>
<evidence type="ECO:0000256" key="2">
    <source>
        <dbReference type="ARBA" id="ARBA00001966"/>
    </source>
</evidence>
<dbReference type="PROSITE" id="PS50109">
    <property type="entry name" value="HIS_KIN"/>
    <property type="match status" value="1"/>
</dbReference>
<evidence type="ECO:0000256" key="3">
    <source>
        <dbReference type="ARBA" id="ARBA00004496"/>
    </source>
</evidence>
<comment type="catalytic activity">
    <reaction evidence="1">
        <text>ATP + protein L-histidine = ADP + protein N-phospho-L-histidine.</text>
        <dbReference type="EC" id="2.7.13.3"/>
    </reaction>
</comment>
<comment type="function">
    <text evidence="14">Member of the two-component regulatory system NreB/NreC involved in the control of dissimilatory nitrate/nitrite reduction in response to oxygen. NreB functions as a direct oxygen sensor histidine kinase which is autophosphorylated, in the absence of oxygen, probably at the conserved histidine residue, and transfers its phosphate group probably to a conserved aspartate residue of NreC. NreB/NreC activates the expression of the nitrate (narGHJI) and nitrite (nir) reductase operons, as well as the putative nitrate transporter gene narT.</text>
</comment>
<dbReference type="PANTHER" id="PTHR24421">
    <property type="entry name" value="NITRATE/NITRITE SENSOR PROTEIN NARX-RELATED"/>
    <property type="match status" value="1"/>
</dbReference>
<dbReference type="InterPro" id="IPR004358">
    <property type="entry name" value="Sig_transdc_His_kin-like_C"/>
</dbReference>
<protein>
    <recommendedName>
        <fullName evidence="5">Oxygen sensor histidine kinase NreB</fullName>
        <ecNumber evidence="4">2.7.13.3</ecNumber>
    </recommendedName>
    <alternativeName>
        <fullName evidence="15">Nitrogen regulation protein B</fullName>
    </alternativeName>
</protein>
<comment type="cofactor">
    <cofactor evidence="2">
        <name>[4Fe-4S] cluster</name>
        <dbReference type="ChEBI" id="CHEBI:49883"/>
    </cofactor>
</comment>
<dbReference type="InterPro" id="IPR050482">
    <property type="entry name" value="Sensor_HK_TwoCompSys"/>
</dbReference>
<dbReference type="Gene3D" id="3.30.565.10">
    <property type="entry name" value="Histidine kinase-like ATPase, C-terminal domain"/>
    <property type="match status" value="1"/>
</dbReference>
<dbReference type="SUPFAM" id="SSF55781">
    <property type="entry name" value="GAF domain-like"/>
    <property type="match status" value="2"/>
</dbReference>
<evidence type="ECO:0000256" key="14">
    <source>
        <dbReference type="ARBA" id="ARBA00024827"/>
    </source>
</evidence>
<evidence type="ECO:0000256" key="10">
    <source>
        <dbReference type="ARBA" id="ARBA00022777"/>
    </source>
</evidence>
<dbReference type="InterPro" id="IPR003018">
    <property type="entry name" value="GAF"/>
</dbReference>
<dbReference type="SMART" id="SM00065">
    <property type="entry name" value="GAF"/>
    <property type="match status" value="2"/>
</dbReference>
<organism evidence="17 18">
    <name type="scientific">Luteimonas galliterrae</name>
    <dbReference type="NCBI Taxonomy" id="2940486"/>
    <lineage>
        <taxon>Bacteria</taxon>
        <taxon>Pseudomonadati</taxon>
        <taxon>Pseudomonadota</taxon>
        <taxon>Gammaproteobacteria</taxon>
        <taxon>Lysobacterales</taxon>
        <taxon>Lysobacteraceae</taxon>
        <taxon>Luteimonas</taxon>
    </lineage>
</organism>
<dbReference type="EMBL" id="JAMBEP010000001">
    <property type="protein sequence ID" value="MCL1633094.1"/>
    <property type="molecule type" value="Genomic_DNA"/>
</dbReference>
<dbReference type="InterPro" id="IPR036890">
    <property type="entry name" value="HATPase_C_sf"/>
</dbReference>
<dbReference type="PRINTS" id="PR00344">
    <property type="entry name" value="BCTRLSENSOR"/>
</dbReference>
<evidence type="ECO:0000256" key="6">
    <source>
        <dbReference type="ARBA" id="ARBA00022485"/>
    </source>
</evidence>
<evidence type="ECO:0000256" key="8">
    <source>
        <dbReference type="ARBA" id="ARBA00022679"/>
    </source>
</evidence>
<gene>
    <name evidence="17" type="ORF">M2650_00315</name>
</gene>
<sequence>MSRHVQGQLELLSHIVEEISGELALEPLLRRILERACSLLDADDGMIGLYSPQHNAIHTAATYGRPLQNAYSYVYPGQGLVGHVLKTGAPICIRYGDLPNPLDNEHPDKNVMGMPIHMRGALIGVFCVASWREGFLENDNQALLRLFARHAAIAIDNANRYSREQRRTFRFGLIAKVAALGAAGTDLETLLQRVADATHEMLSYPSVDLGLIDPDDENALVIRVRSGRSKQNRQEARLPISGGIMGAAVRERAAQLVNDVTQDPRYIAPPEARPFGAELAIPIRYGDEVLGVLNVEGEGPFDELDSAGLEIVAEYLATAIINDRLHTRSRQVALLEERQRLARDLHDSVTQLMASMNLICQSLAEAWRRDPAEGRRLVGRLGELSQLAFGELRGMLAELKPDAAKAGAQCDLPGELRRLLRIMVPTPIRLEFEVVDYLPQAPRHEEAILRVCQEAVSNAVRHASARRIDMSIRLTETELLVSISDDGCGIPKRPSPGMGLRNMRGRLQELGGKLRIFARRQQGTSIVARLPRRDRPEPAETVAARGEAG</sequence>
<keyword evidence="6" id="KW-0004">4Fe-4S</keyword>
<evidence type="ECO:0000256" key="9">
    <source>
        <dbReference type="ARBA" id="ARBA00022723"/>
    </source>
</evidence>
<dbReference type="SMART" id="SM00387">
    <property type="entry name" value="HATPase_c"/>
    <property type="match status" value="1"/>
</dbReference>
<evidence type="ECO:0000256" key="13">
    <source>
        <dbReference type="ARBA" id="ARBA00023014"/>
    </source>
</evidence>
<keyword evidence="11" id="KW-0408">Iron</keyword>
<keyword evidence="9" id="KW-0479">Metal-binding</keyword>
<feature type="domain" description="Histidine kinase" evidence="16">
    <location>
        <begin position="340"/>
        <end position="534"/>
    </location>
</feature>
<evidence type="ECO:0000256" key="1">
    <source>
        <dbReference type="ARBA" id="ARBA00000085"/>
    </source>
</evidence>
<evidence type="ECO:0000256" key="5">
    <source>
        <dbReference type="ARBA" id="ARBA00017322"/>
    </source>
</evidence>